<dbReference type="InterPro" id="IPR003869">
    <property type="entry name" value="Polysac_CapD-like"/>
</dbReference>
<feature type="transmembrane region" description="Helical" evidence="2">
    <location>
        <begin position="69"/>
        <end position="90"/>
    </location>
</feature>
<keyword evidence="5" id="KW-1185">Reference proteome</keyword>
<feature type="transmembrane region" description="Helical" evidence="2">
    <location>
        <begin position="102"/>
        <end position="122"/>
    </location>
</feature>
<dbReference type="Pfam" id="PF02719">
    <property type="entry name" value="Polysacc_synt_2"/>
    <property type="match status" value="1"/>
</dbReference>
<protein>
    <submittedName>
        <fullName evidence="4">Polysaccharide biosynthesis protein</fullName>
    </submittedName>
</protein>
<keyword evidence="2" id="KW-1133">Transmembrane helix</keyword>
<dbReference type="PANTHER" id="PTHR43318:SF1">
    <property type="entry name" value="POLYSACCHARIDE BIOSYNTHESIS PROTEIN EPSC-RELATED"/>
    <property type="match status" value="1"/>
</dbReference>
<dbReference type="PANTHER" id="PTHR43318">
    <property type="entry name" value="UDP-N-ACETYLGLUCOSAMINE 4,6-DEHYDRATASE"/>
    <property type="match status" value="1"/>
</dbReference>
<evidence type="ECO:0000256" key="1">
    <source>
        <dbReference type="ARBA" id="ARBA00007430"/>
    </source>
</evidence>
<name>A0A5C9A5N0_9GAMM</name>
<feature type="transmembrane region" description="Helical" evidence="2">
    <location>
        <begin position="37"/>
        <end position="57"/>
    </location>
</feature>
<dbReference type="InterPro" id="IPR051203">
    <property type="entry name" value="Polysaccharide_Synthase-Rel"/>
</dbReference>
<evidence type="ECO:0000313" key="5">
    <source>
        <dbReference type="Proteomes" id="UP000321039"/>
    </source>
</evidence>
<dbReference type="SUPFAM" id="SSF51735">
    <property type="entry name" value="NAD(P)-binding Rossmann-fold domains"/>
    <property type="match status" value="2"/>
</dbReference>
<keyword evidence="2" id="KW-0472">Membrane</keyword>
<dbReference type="Pfam" id="PF13727">
    <property type="entry name" value="CoA_binding_3"/>
    <property type="match status" value="1"/>
</dbReference>
<comment type="caution">
    <text evidence="4">The sequence shown here is derived from an EMBL/GenBank/DDBJ whole genome shotgun (WGS) entry which is preliminary data.</text>
</comment>
<keyword evidence="2" id="KW-0812">Transmembrane</keyword>
<dbReference type="CDD" id="cd05237">
    <property type="entry name" value="UDP_invert_4-6DH_SDR_e"/>
    <property type="match status" value="1"/>
</dbReference>
<evidence type="ECO:0000259" key="3">
    <source>
        <dbReference type="Pfam" id="PF02719"/>
    </source>
</evidence>
<dbReference type="EMBL" id="VRZA01000001">
    <property type="protein sequence ID" value="TXS96223.1"/>
    <property type="molecule type" value="Genomic_DNA"/>
</dbReference>
<dbReference type="Gene3D" id="3.40.50.720">
    <property type="entry name" value="NAD(P)-binding Rossmann-like Domain"/>
    <property type="match status" value="2"/>
</dbReference>
<dbReference type="AlphaFoldDB" id="A0A5C9A5N0"/>
<sequence length="680" mass="75525">MRHRLVSYVLHAISGTLGSLRDGLEKLIELPRNIKQAFLLLLDMFFVSAAIWAAVAFRMGHTDFTLGPVELFCAIFTVFASAVIFLRLGLYRAVIRFMGQQAIWAVIAAVSYSTLVLGATVFFTRAEVPRSMPFIYWCLALLMIGGSRLTVRAYYQAKLRSLSKNVIIYGAGESGRQLLTALHHSDQYRVVVFVDDNPQLQHSVINGLQVARAEEIPQLIAEHNITQVLLAIPSASPERRREIIDSLVGLPVHVRTVPRINELVAGRASVNQIQDVDLDDLLGREPVPPHPELIDRCITDKVVMVTGAGGSIGSELCRQILLSNPRELLLLDNSEYALYQIERELNDIMRERNVHVEMVVLLGSVQDQRRLETIYRTFEVNTVYHAAAYKHVPMVEYNVAEGVANNVFGTWYAAEAARKAGVETFVLVSTDKAVRPTNIMGASKRFAELLLQGLAQRESGTRFCMVRFGNVLGSSGSVVPLFREQIESGGPVTVTHPEVSRYFMSIPEAAQLVLQAGAMGTGGDVFVLDMGEPVRIVDLARRMIRLSGYEMQHDGHRADHIDIEFIGLRPGEKLREELLLGSNVSGTGHPMIMRAEEECLSYAQVQRYLTELMHYCDTMDCAGITAVLNAAVSGFGGHEVRYDHLWRKQGKVGHRVPRALAKPVPAGTSNVQELFPEKSQ</sequence>
<evidence type="ECO:0000313" key="4">
    <source>
        <dbReference type="EMBL" id="TXS96223.1"/>
    </source>
</evidence>
<dbReference type="InterPro" id="IPR036291">
    <property type="entry name" value="NAD(P)-bd_dom_sf"/>
</dbReference>
<gene>
    <name evidence="4" type="ORF">FV139_01595</name>
</gene>
<dbReference type="Proteomes" id="UP000321039">
    <property type="component" value="Unassembled WGS sequence"/>
</dbReference>
<dbReference type="RefSeq" id="WP_148066491.1">
    <property type="nucleotide sequence ID" value="NZ_VRZA01000001.1"/>
</dbReference>
<proteinExistence type="inferred from homology"/>
<accession>A0A5C9A5N0</accession>
<organism evidence="4 5">
    <name type="scientific">Parahaliea maris</name>
    <dbReference type="NCBI Taxonomy" id="2716870"/>
    <lineage>
        <taxon>Bacteria</taxon>
        <taxon>Pseudomonadati</taxon>
        <taxon>Pseudomonadota</taxon>
        <taxon>Gammaproteobacteria</taxon>
        <taxon>Cellvibrionales</taxon>
        <taxon>Halieaceae</taxon>
        <taxon>Parahaliea</taxon>
    </lineage>
</organism>
<comment type="similarity">
    <text evidence="1">Belongs to the polysaccharide synthase family.</text>
</comment>
<evidence type="ECO:0000256" key="2">
    <source>
        <dbReference type="SAM" id="Phobius"/>
    </source>
</evidence>
<feature type="domain" description="Polysaccharide biosynthesis protein CapD-like" evidence="3">
    <location>
        <begin position="303"/>
        <end position="596"/>
    </location>
</feature>
<reference evidence="4 5" key="1">
    <citation type="submission" date="2019-08" db="EMBL/GenBank/DDBJ databases">
        <title>Parahaliea maris sp. nov., isolated from the surface seawater.</title>
        <authorList>
            <person name="Liu Y."/>
        </authorList>
    </citation>
    <scope>NUCLEOTIDE SEQUENCE [LARGE SCALE GENOMIC DNA]</scope>
    <source>
        <strain evidence="4 5">HSLHS9</strain>
    </source>
</reference>